<sequence length="101" mass="11614">MPTPVDEALSALSSVVPFKVDRRLIARLLSQNPPLNANATDGGWDNTSLRHELYNRLAYELLARPFHTYAFHKIGVERDRANREAFFADLRRAHEAWVRRG</sequence>
<dbReference type="EMBL" id="SMKU01000351">
    <property type="protein sequence ID" value="TDD67816.1"/>
    <property type="molecule type" value="Genomic_DNA"/>
</dbReference>
<name>A0A4R5A9L1_9ACTN</name>
<reference evidence="1 2" key="1">
    <citation type="submission" date="2019-03" db="EMBL/GenBank/DDBJ databases">
        <title>Draft genome sequences of novel Actinobacteria.</title>
        <authorList>
            <person name="Sahin N."/>
            <person name="Ay H."/>
            <person name="Saygin H."/>
        </authorList>
    </citation>
    <scope>NUCLEOTIDE SEQUENCE [LARGE SCALE GENOMIC DNA]</scope>
    <source>
        <strain evidence="1 2">H3C3</strain>
    </source>
</reference>
<comment type="caution">
    <text evidence="1">The sequence shown here is derived from an EMBL/GenBank/DDBJ whole genome shotgun (WGS) entry which is preliminary data.</text>
</comment>
<dbReference type="RefSeq" id="WP_131902411.1">
    <property type="nucleotide sequence ID" value="NZ_SMKU01000351.1"/>
</dbReference>
<evidence type="ECO:0000313" key="1">
    <source>
        <dbReference type="EMBL" id="TDD67816.1"/>
    </source>
</evidence>
<dbReference type="Proteomes" id="UP000294513">
    <property type="component" value="Unassembled WGS sequence"/>
</dbReference>
<organism evidence="1 2">
    <name type="scientific">Actinomadura rubrisoli</name>
    <dbReference type="NCBI Taxonomy" id="2530368"/>
    <lineage>
        <taxon>Bacteria</taxon>
        <taxon>Bacillati</taxon>
        <taxon>Actinomycetota</taxon>
        <taxon>Actinomycetes</taxon>
        <taxon>Streptosporangiales</taxon>
        <taxon>Thermomonosporaceae</taxon>
        <taxon>Actinomadura</taxon>
    </lineage>
</organism>
<gene>
    <name evidence="1" type="ORF">E1298_38980</name>
</gene>
<evidence type="ECO:0000313" key="2">
    <source>
        <dbReference type="Proteomes" id="UP000294513"/>
    </source>
</evidence>
<proteinExistence type="predicted"/>
<dbReference type="AlphaFoldDB" id="A0A4R5A9L1"/>
<keyword evidence="2" id="KW-1185">Reference proteome</keyword>
<protein>
    <submittedName>
        <fullName evidence="1">Uncharacterized protein</fullName>
    </submittedName>
</protein>
<accession>A0A4R5A9L1</accession>